<evidence type="ECO:0000313" key="1">
    <source>
        <dbReference type="EMBL" id="QSF44863.1"/>
    </source>
</evidence>
<sequence>MSAFEEFDQERQAIDELLEQGYQVINIAEDLDGARVTFAPGGPGQNPVELLLLTADARKYVTTVVFAGIKPAAPVETPI</sequence>
<dbReference type="EMBL" id="CP070969">
    <property type="protein sequence ID" value="QSF44863.1"/>
    <property type="molecule type" value="Genomic_DNA"/>
</dbReference>
<protein>
    <submittedName>
        <fullName evidence="1">Uncharacterized protein</fullName>
    </submittedName>
</protein>
<proteinExistence type="predicted"/>
<organism evidence="1 2">
    <name type="scientific">Paenibacillus tianjinensis</name>
    <dbReference type="NCBI Taxonomy" id="2810347"/>
    <lineage>
        <taxon>Bacteria</taxon>
        <taxon>Bacillati</taxon>
        <taxon>Bacillota</taxon>
        <taxon>Bacilli</taxon>
        <taxon>Bacillales</taxon>
        <taxon>Paenibacillaceae</taxon>
        <taxon>Paenibacillus</taxon>
    </lineage>
</organism>
<dbReference type="RefSeq" id="WP_206102377.1">
    <property type="nucleotide sequence ID" value="NZ_CP070969.1"/>
</dbReference>
<name>A0ABX7LDG4_9BACL</name>
<evidence type="ECO:0000313" key="2">
    <source>
        <dbReference type="Proteomes" id="UP000663452"/>
    </source>
</evidence>
<gene>
    <name evidence="1" type="ORF">JRJ22_27600</name>
</gene>
<dbReference type="Proteomes" id="UP000663452">
    <property type="component" value="Chromosome"/>
</dbReference>
<accession>A0ABX7LDG4</accession>
<reference evidence="1 2" key="1">
    <citation type="submission" date="2021-02" db="EMBL/GenBank/DDBJ databases">
        <title>Paenibacillus tianjinensis sp. nov.</title>
        <authorList>
            <person name="Liu H."/>
        </authorList>
    </citation>
    <scope>NUCLEOTIDE SEQUENCE [LARGE SCALE GENOMIC DNA]</scope>
    <source>
        <strain evidence="1 2">TB2019</strain>
    </source>
</reference>
<keyword evidence="2" id="KW-1185">Reference proteome</keyword>